<feature type="region of interest" description="Disordered" evidence="1">
    <location>
        <begin position="107"/>
        <end position="195"/>
    </location>
</feature>
<reference evidence="2 3" key="1">
    <citation type="submission" date="2022-09" db="EMBL/GenBank/DDBJ databases">
        <authorList>
            <person name="Palmer J.M."/>
        </authorList>
    </citation>
    <scope>NUCLEOTIDE SEQUENCE [LARGE SCALE GENOMIC DNA]</scope>
    <source>
        <strain evidence="2 3">DSM 7382</strain>
    </source>
</reference>
<evidence type="ECO:0000256" key="1">
    <source>
        <dbReference type="SAM" id="MobiDB-lite"/>
    </source>
</evidence>
<feature type="compositionally biased region" description="Basic residues" evidence="1">
    <location>
        <begin position="136"/>
        <end position="158"/>
    </location>
</feature>
<keyword evidence="3" id="KW-1185">Reference proteome</keyword>
<comment type="caution">
    <text evidence="2">The sequence shown here is derived from an EMBL/GenBank/DDBJ whole genome shotgun (WGS) entry which is preliminary data.</text>
</comment>
<sequence length="407" mass="44212">MQLSIAPPLLFALGIRIFLNHLNPQHTQSTADYLLQGLWQGILLYHTLSGSSSSPEVVFVVAIALVAFNCFDVLKTGFDATKCACTLLGVAVGVLITNVLSQVIEDDTRTDTKRPSSSGNVAAPTTPAANANDAKRVRKVSFGKSTVHHHTSHRHTRDRSRSRSREPDHRQHHSRHTRTHHRNTSSGYDPALRDVISPTPTMAYSVDTAPSISMTSVTSSIDPKGQMTPTEREVAILRARASLADSERRRFKEERKWALSMGNKARANQLAWQVKRYAALMESYHREADTKIVEAARAAAPQPIPFPTSAPAPAPAPVSIPGPSTQRRSSLTTRQSQPQPTSQRVIASSSSAPNGTPLVSVTVGSAPAKTTTRARKRSGTTSHPANVVGHSAMGYRPAIQVHGRDYR</sequence>
<evidence type="ECO:0000313" key="3">
    <source>
        <dbReference type="Proteomes" id="UP001385951"/>
    </source>
</evidence>
<feature type="compositionally biased region" description="Basic residues" evidence="1">
    <location>
        <begin position="170"/>
        <end position="183"/>
    </location>
</feature>
<protein>
    <submittedName>
        <fullName evidence="2">Uncharacterized protein</fullName>
    </submittedName>
</protein>
<feature type="compositionally biased region" description="Polar residues" evidence="1">
    <location>
        <begin position="345"/>
        <end position="371"/>
    </location>
</feature>
<evidence type="ECO:0000313" key="2">
    <source>
        <dbReference type="EMBL" id="KAK7687023.1"/>
    </source>
</evidence>
<organism evidence="2 3">
    <name type="scientific">Cerrena zonata</name>
    <dbReference type="NCBI Taxonomy" id="2478898"/>
    <lineage>
        <taxon>Eukaryota</taxon>
        <taxon>Fungi</taxon>
        <taxon>Dikarya</taxon>
        <taxon>Basidiomycota</taxon>
        <taxon>Agaricomycotina</taxon>
        <taxon>Agaricomycetes</taxon>
        <taxon>Polyporales</taxon>
        <taxon>Cerrenaceae</taxon>
        <taxon>Cerrena</taxon>
    </lineage>
</organism>
<feature type="compositionally biased region" description="Basic and acidic residues" evidence="1">
    <location>
        <begin position="159"/>
        <end position="169"/>
    </location>
</feature>
<name>A0AAW0FZW7_9APHY</name>
<feature type="region of interest" description="Disordered" evidence="1">
    <location>
        <begin position="303"/>
        <end position="389"/>
    </location>
</feature>
<dbReference type="Proteomes" id="UP001385951">
    <property type="component" value="Unassembled WGS sequence"/>
</dbReference>
<dbReference type="AlphaFoldDB" id="A0AAW0FZW7"/>
<feature type="compositionally biased region" description="Pro residues" evidence="1">
    <location>
        <begin position="303"/>
        <end position="320"/>
    </location>
</feature>
<feature type="compositionally biased region" description="Low complexity" evidence="1">
    <location>
        <begin position="122"/>
        <end position="132"/>
    </location>
</feature>
<dbReference type="EMBL" id="JASBNA010000014">
    <property type="protein sequence ID" value="KAK7687023.1"/>
    <property type="molecule type" value="Genomic_DNA"/>
</dbReference>
<feature type="compositionally biased region" description="Low complexity" evidence="1">
    <location>
        <begin position="321"/>
        <end position="344"/>
    </location>
</feature>
<proteinExistence type="predicted"/>
<accession>A0AAW0FZW7</accession>
<gene>
    <name evidence="2" type="ORF">QCA50_009523</name>
</gene>